<comment type="caution">
    <text evidence="2">The sequence shown here is derived from an EMBL/GenBank/DDBJ whole genome shotgun (WGS) entry which is preliminary data.</text>
</comment>
<accession>A0ABV0TX15</accession>
<dbReference type="Proteomes" id="UP001482620">
    <property type="component" value="Unassembled WGS sequence"/>
</dbReference>
<reference evidence="2 3" key="1">
    <citation type="submission" date="2021-06" db="EMBL/GenBank/DDBJ databases">
        <authorList>
            <person name="Palmer J.M."/>
        </authorList>
    </citation>
    <scope>NUCLEOTIDE SEQUENCE [LARGE SCALE GENOMIC DNA]</scope>
    <source>
        <strain evidence="3">if_2019</strain>
        <tissue evidence="2">Muscle</tissue>
    </source>
</reference>
<organism evidence="2 3">
    <name type="scientific">Ilyodon furcidens</name>
    <name type="common">goldbreast splitfin</name>
    <dbReference type="NCBI Taxonomy" id="33524"/>
    <lineage>
        <taxon>Eukaryota</taxon>
        <taxon>Metazoa</taxon>
        <taxon>Chordata</taxon>
        <taxon>Craniata</taxon>
        <taxon>Vertebrata</taxon>
        <taxon>Euteleostomi</taxon>
        <taxon>Actinopterygii</taxon>
        <taxon>Neopterygii</taxon>
        <taxon>Teleostei</taxon>
        <taxon>Neoteleostei</taxon>
        <taxon>Acanthomorphata</taxon>
        <taxon>Ovalentaria</taxon>
        <taxon>Atherinomorphae</taxon>
        <taxon>Cyprinodontiformes</taxon>
        <taxon>Goodeidae</taxon>
        <taxon>Ilyodon</taxon>
    </lineage>
</organism>
<evidence type="ECO:0000313" key="3">
    <source>
        <dbReference type="Proteomes" id="UP001482620"/>
    </source>
</evidence>
<proteinExistence type="predicted"/>
<evidence type="ECO:0000256" key="1">
    <source>
        <dbReference type="SAM" id="MobiDB-lite"/>
    </source>
</evidence>
<evidence type="ECO:0000313" key="2">
    <source>
        <dbReference type="EMBL" id="MEQ2236153.1"/>
    </source>
</evidence>
<gene>
    <name evidence="2" type="ORF">ILYODFUR_009526</name>
</gene>
<feature type="region of interest" description="Disordered" evidence="1">
    <location>
        <begin position="62"/>
        <end position="114"/>
    </location>
</feature>
<keyword evidence="3" id="KW-1185">Reference proteome</keyword>
<protein>
    <submittedName>
        <fullName evidence="2">Uncharacterized protein</fullName>
    </submittedName>
</protein>
<dbReference type="EMBL" id="JAHRIQ010047008">
    <property type="protein sequence ID" value="MEQ2236153.1"/>
    <property type="molecule type" value="Genomic_DNA"/>
</dbReference>
<name>A0ABV0TX15_9TELE</name>
<sequence length="114" mass="12763">MCVLPAVFGFLPKALFTMLRLNYAPEVSGELRLSSTGNWIYIFVDFIPNHLYFSDTDQAGGFPFPPTSGPRHKHTLFHPPTQDPAPELSLVLTKSSQTAPERTAEQLLPRKPRP</sequence>